<sequence length="65" mass="7356">METRETSGAECVIGPMELRAEEENDSLAINASMWSMLQFNFRGRAADHNEDPLLEYSWFGEVTDG</sequence>
<dbReference type="Proteomes" id="UP000325315">
    <property type="component" value="Unassembled WGS sequence"/>
</dbReference>
<gene>
    <name evidence="1" type="ORF">EPI10_021728</name>
</gene>
<organism evidence="1 2">
    <name type="scientific">Gossypium australe</name>
    <dbReference type="NCBI Taxonomy" id="47621"/>
    <lineage>
        <taxon>Eukaryota</taxon>
        <taxon>Viridiplantae</taxon>
        <taxon>Streptophyta</taxon>
        <taxon>Embryophyta</taxon>
        <taxon>Tracheophyta</taxon>
        <taxon>Spermatophyta</taxon>
        <taxon>Magnoliopsida</taxon>
        <taxon>eudicotyledons</taxon>
        <taxon>Gunneridae</taxon>
        <taxon>Pentapetalae</taxon>
        <taxon>rosids</taxon>
        <taxon>malvids</taxon>
        <taxon>Malvales</taxon>
        <taxon>Malvaceae</taxon>
        <taxon>Malvoideae</taxon>
        <taxon>Gossypium</taxon>
    </lineage>
</organism>
<accession>A0A5B6WJW1</accession>
<dbReference type="EMBL" id="SMMG02000003">
    <property type="protein sequence ID" value="KAA3481357.1"/>
    <property type="molecule type" value="Genomic_DNA"/>
</dbReference>
<proteinExistence type="predicted"/>
<evidence type="ECO:0000313" key="2">
    <source>
        <dbReference type="Proteomes" id="UP000325315"/>
    </source>
</evidence>
<name>A0A5B6WJW1_9ROSI</name>
<protein>
    <submittedName>
        <fullName evidence="1">Uncharacterized protein</fullName>
    </submittedName>
</protein>
<evidence type="ECO:0000313" key="1">
    <source>
        <dbReference type="EMBL" id="KAA3481357.1"/>
    </source>
</evidence>
<keyword evidence="2" id="KW-1185">Reference proteome</keyword>
<comment type="caution">
    <text evidence="1">The sequence shown here is derived from an EMBL/GenBank/DDBJ whole genome shotgun (WGS) entry which is preliminary data.</text>
</comment>
<dbReference type="AlphaFoldDB" id="A0A5B6WJW1"/>
<reference evidence="2" key="1">
    <citation type="journal article" date="2019" name="Plant Biotechnol. J.">
        <title>Genome sequencing of the Australian wild diploid species Gossypium australe highlights disease resistance and delayed gland morphogenesis.</title>
        <authorList>
            <person name="Cai Y."/>
            <person name="Cai X."/>
            <person name="Wang Q."/>
            <person name="Wang P."/>
            <person name="Zhang Y."/>
            <person name="Cai C."/>
            <person name="Xu Y."/>
            <person name="Wang K."/>
            <person name="Zhou Z."/>
            <person name="Wang C."/>
            <person name="Geng S."/>
            <person name="Li B."/>
            <person name="Dong Q."/>
            <person name="Hou Y."/>
            <person name="Wang H."/>
            <person name="Ai P."/>
            <person name="Liu Z."/>
            <person name="Yi F."/>
            <person name="Sun M."/>
            <person name="An G."/>
            <person name="Cheng J."/>
            <person name="Zhang Y."/>
            <person name="Shi Q."/>
            <person name="Xie Y."/>
            <person name="Shi X."/>
            <person name="Chang Y."/>
            <person name="Huang F."/>
            <person name="Chen Y."/>
            <person name="Hong S."/>
            <person name="Mi L."/>
            <person name="Sun Q."/>
            <person name="Zhang L."/>
            <person name="Zhou B."/>
            <person name="Peng R."/>
            <person name="Zhang X."/>
            <person name="Liu F."/>
        </authorList>
    </citation>
    <scope>NUCLEOTIDE SEQUENCE [LARGE SCALE GENOMIC DNA]</scope>
    <source>
        <strain evidence="2">cv. PA1801</strain>
    </source>
</reference>